<name>W9GAX3_9MICO</name>
<accession>W9GAX3</accession>
<evidence type="ECO:0000313" key="2">
    <source>
        <dbReference type="EMBL" id="EWT03215.1"/>
    </source>
</evidence>
<protein>
    <recommendedName>
        <fullName evidence="1">DUF6318 domain-containing protein</fullName>
    </recommendedName>
</protein>
<evidence type="ECO:0000313" key="3">
    <source>
        <dbReference type="Proteomes" id="UP000019489"/>
    </source>
</evidence>
<dbReference type="InterPro" id="IPR046281">
    <property type="entry name" value="DUF6318"/>
</dbReference>
<sequence length="159" mass="16919">MTSTSVAPTTSALRATTTVDPVLARIPAAARAETMEGAAAYAAFYLRQLNEASKAGDPTLLDGLAMASCPMCATFYNSVSSLQAERQHHVGDALKVTDFEPLSFVDGKRTALVRVKLYAVPIVDAAGRQVDTTEADSGAFVATLAYEGRWYISRLQVAK</sequence>
<dbReference type="EMBL" id="AWSA01000004">
    <property type="protein sequence ID" value="EWT03215.1"/>
    <property type="molecule type" value="Genomic_DNA"/>
</dbReference>
<gene>
    <name evidence="2" type="ORF">N865_01640</name>
</gene>
<keyword evidence="3" id="KW-1185">Reference proteome</keyword>
<dbReference type="Pfam" id="PF19843">
    <property type="entry name" value="DUF6318"/>
    <property type="match status" value="1"/>
</dbReference>
<proteinExistence type="predicted"/>
<dbReference type="STRING" id="1386089.N865_01640"/>
<dbReference type="Proteomes" id="UP000019489">
    <property type="component" value="Unassembled WGS sequence"/>
</dbReference>
<feature type="domain" description="DUF6318" evidence="1">
    <location>
        <begin position="26"/>
        <end position="154"/>
    </location>
</feature>
<organism evidence="2 3">
    <name type="scientific">Intrasporangium oryzae NRRL B-24470</name>
    <dbReference type="NCBI Taxonomy" id="1386089"/>
    <lineage>
        <taxon>Bacteria</taxon>
        <taxon>Bacillati</taxon>
        <taxon>Actinomycetota</taxon>
        <taxon>Actinomycetes</taxon>
        <taxon>Micrococcales</taxon>
        <taxon>Intrasporangiaceae</taxon>
        <taxon>Intrasporangium</taxon>
    </lineage>
</organism>
<evidence type="ECO:0000259" key="1">
    <source>
        <dbReference type="Pfam" id="PF19843"/>
    </source>
</evidence>
<comment type="caution">
    <text evidence="2">The sequence shown here is derived from an EMBL/GenBank/DDBJ whole genome shotgun (WGS) entry which is preliminary data.</text>
</comment>
<reference evidence="2 3" key="1">
    <citation type="submission" date="2013-08" db="EMBL/GenBank/DDBJ databases">
        <title>Intrasporangium oryzae NRRL B-24470.</title>
        <authorList>
            <person name="Liu H."/>
            <person name="Wang G."/>
        </authorList>
    </citation>
    <scope>NUCLEOTIDE SEQUENCE [LARGE SCALE GENOMIC DNA]</scope>
    <source>
        <strain evidence="2 3">NRRL B-24470</strain>
    </source>
</reference>
<dbReference type="AlphaFoldDB" id="W9GAX3"/>